<dbReference type="RefSeq" id="WP_380251549.1">
    <property type="nucleotide sequence ID" value="NZ_JBHUII010000004.1"/>
</dbReference>
<reference evidence="2" key="1">
    <citation type="journal article" date="2019" name="Int. J. Syst. Evol. Microbiol.">
        <title>The Global Catalogue of Microorganisms (GCM) 10K type strain sequencing project: providing services to taxonomists for standard genome sequencing and annotation.</title>
        <authorList>
            <consortium name="The Broad Institute Genomics Platform"/>
            <consortium name="The Broad Institute Genome Sequencing Center for Infectious Disease"/>
            <person name="Wu L."/>
            <person name="Ma J."/>
        </authorList>
    </citation>
    <scope>NUCLEOTIDE SEQUENCE [LARGE SCALE GENOMIC DNA]</scope>
    <source>
        <strain evidence="2">CGMCC 4.7192</strain>
    </source>
</reference>
<protein>
    <submittedName>
        <fullName evidence="1">Uncharacterized protein</fullName>
    </submittedName>
</protein>
<accession>A0ABW5BJ86</accession>
<dbReference type="EMBL" id="JBHUII010000004">
    <property type="protein sequence ID" value="MFD2206203.1"/>
    <property type="molecule type" value="Genomic_DNA"/>
</dbReference>
<proteinExistence type="predicted"/>
<dbReference type="Proteomes" id="UP001597294">
    <property type="component" value="Unassembled WGS sequence"/>
</dbReference>
<keyword evidence="2" id="KW-1185">Reference proteome</keyword>
<gene>
    <name evidence="1" type="ORF">ACFSKO_11285</name>
</gene>
<name>A0ABW5BJ86_9PROT</name>
<evidence type="ECO:0000313" key="2">
    <source>
        <dbReference type="Proteomes" id="UP001597294"/>
    </source>
</evidence>
<sequence length="78" mass="8720">MGEKDKSPIVWQDPNGAPLSCLEKIKVLNENLDEIRELSQDALEDAVLMGGDEHQLREVLMKIVNELVNPYGNEGSEN</sequence>
<comment type="caution">
    <text evidence="1">The sequence shown here is derived from an EMBL/GenBank/DDBJ whole genome shotgun (WGS) entry which is preliminary data.</text>
</comment>
<evidence type="ECO:0000313" key="1">
    <source>
        <dbReference type="EMBL" id="MFD2206203.1"/>
    </source>
</evidence>
<organism evidence="1 2">
    <name type="scientific">Kiloniella antarctica</name>
    <dbReference type="NCBI Taxonomy" id="1550907"/>
    <lineage>
        <taxon>Bacteria</taxon>
        <taxon>Pseudomonadati</taxon>
        <taxon>Pseudomonadota</taxon>
        <taxon>Alphaproteobacteria</taxon>
        <taxon>Rhodospirillales</taxon>
        <taxon>Kiloniellaceae</taxon>
        <taxon>Kiloniella</taxon>
    </lineage>
</organism>